<keyword evidence="1" id="KW-0808">Transferase</keyword>
<name>F5RMR0_9FIRM</name>
<dbReference type="GO" id="GO:0004749">
    <property type="term" value="F:ribose phosphate diphosphokinase activity"/>
    <property type="evidence" value="ECO:0007669"/>
    <property type="project" value="UniProtKB-EC"/>
</dbReference>
<dbReference type="Proteomes" id="UP000004067">
    <property type="component" value="Unassembled WGS sequence"/>
</dbReference>
<dbReference type="eggNOG" id="ENOG502ZVTW">
    <property type="taxonomic scope" value="Bacteria"/>
</dbReference>
<comment type="caution">
    <text evidence="1">The sequence shown here is derived from an EMBL/GenBank/DDBJ whole genome shotgun (WGS) entry which is preliminary data.</text>
</comment>
<dbReference type="HOGENOM" id="CLU_1712487_0_0_9"/>
<reference evidence="1 2" key="1">
    <citation type="submission" date="2011-04" db="EMBL/GenBank/DDBJ databases">
        <authorList>
            <person name="Muzny D."/>
            <person name="Qin X."/>
            <person name="Deng J."/>
            <person name="Jiang H."/>
            <person name="Liu Y."/>
            <person name="Qu J."/>
            <person name="Song X.-Z."/>
            <person name="Zhang L."/>
            <person name="Thornton R."/>
            <person name="Coyle M."/>
            <person name="Francisco L."/>
            <person name="Jackson L."/>
            <person name="Javaid M."/>
            <person name="Korchina V."/>
            <person name="Kovar C."/>
            <person name="Mata R."/>
            <person name="Mathew T."/>
            <person name="Ngo R."/>
            <person name="Nguyen L."/>
            <person name="Nguyen N."/>
            <person name="Okwuonu G."/>
            <person name="Ongeri F."/>
            <person name="Pham C."/>
            <person name="Simmons D."/>
            <person name="Wilczek-Boney K."/>
            <person name="Hale W."/>
            <person name="Jakkamsetti A."/>
            <person name="Pham P."/>
            <person name="Ruth R."/>
            <person name="San Lucas F."/>
            <person name="Warren J."/>
            <person name="Zhang J."/>
            <person name="Zhao Z."/>
            <person name="Zhou C."/>
            <person name="Zhu D."/>
            <person name="Lee S."/>
            <person name="Bess C."/>
            <person name="Blankenburg K."/>
            <person name="Forbes L."/>
            <person name="Fu Q."/>
            <person name="Gubbala S."/>
            <person name="Hirani K."/>
            <person name="Jayaseelan J.C."/>
            <person name="Lara F."/>
            <person name="Munidasa M."/>
            <person name="Palculict T."/>
            <person name="Patil S."/>
            <person name="Pu L.-L."/>
            <person name="Saada N."/>
            <person name="Tang L."/>
            <person name="Weissenberger G."/>
            <person name="Zhu Y."/>
            <person name="Hemphill L."/>
            <person name="Shang Y."/>
            <person name="Youmans B."/>
            <person name="Ayvaz T."/>
            <person name="Ross M."/>
            <person name="Santibanez J."/>
            <person name="Aqrawi P."/>
            <person name="Gross S."/>
            <person name="Joshi V."/>
            <person name="Fowler G."/>
            <person name="Nazareth L."/>
            <person name="Reid J."/>
            <person name="Worley K."/>
            <person name="Petrosino J."/>
            <person name="Highlander S."/>
            <person name="Gibbs R."/>
        </authorList>
    </citation>
    <scope>NUCLEOTIDE SEQUENCE [LARGE SCALE GENOMIC DNA]</scope>
    <source>
        <strain evidence="1 2">DSM 2778</strain>
    </source>
</reference>
<gene>
    <name evidence="1" type="ORF">HMPREF9081_1546</name>
</gene>
<protein>
    <submittedName>
        <fullName evidence="1">Phosphoribosyl pyrophosphate synthetase</fullName>
        <ecNumber evidence="1">2.7.6.1</ecNumber>
    </submittedName>
</protein>
<dbReference type="EC" id="2.7.6.1" evidence="1"/>
<organism evidence="1 2">
    <name type="scientific">Centipeda periodontii DSM 2778</name>
    <dbReference type="NCBI Taxonomy" id="888060"/>
    <lineage>
        <taxon>Bacteria</taxon>
        <taxon>Bacillati</taxon>
        <taxon>Bacillota</taxon>
        <taxon>Negativicutes</taxon>
        <taxon>Selenomonadales</taxon>
        <taxon>Selenomonadaceae</taxon>
        <taxon>Centipeda</taxon>
    </lineage>
</organism>
<dbReference type="STRING" id="888060.HMPREF9081_1546"/>
<dbReference type="RefSeq" id="WP_006306521.1">
    <property type="nucleotide sequence ID" value="NZ_GL892076.1"/>
</dbReference>
<dbReference type="EMBL" id="AFHQ01000034">
    <property type="protein sequence ID" value="EGK59558.1"/>
    <property type="molecule type" value="Genomic_DNA"/>
</dbReference>
<dbReference type="AlphaFoldDB" id="F5RMR0"/>
<dbReference type="OrthoDB" id="1682301at2"/>
<evidence type="ECO:0000313" key="2">
    <source>
        <dbReference type="Proteomes" id="UP000004067"/>
    </source>
</evidence>
<keyword evidence="2" id="KW-1185">Reference proteome</keyword>
<proteinExistence type="predicted"/>
<sequence length="145" mass="16396">MLWLKVLKSLRDYLHAADIADQVILGGYKPSDVRPDENGKGLIFIQRDRERPAGDDLVQDMRVQISVDAWVQSSSKDLTKGYEAIARLEGALMDALRRYEQETVYIADRVQLMRVRIVETGGDGDSVRPLVGSRTSLEIIVYEET</sequence>
<evidence type="ECO:0000313" key="1">
    <source>
        <dbReference type="EMBL" id="EGK59558.1"/>
    </source>
</evidence>
<accession>F5RMR0</accession>